<keyword evidence="8" id="KW-1185">Reference proteome</keyword>
<proteinExistence type="predicted"/>
<dbReference type="InterPro" id="IPR051906">
    <property type="entry name" value="TolC-like"/>
</dbReference>
<evidence type="ECO:0000256" key="6">
    <source>
        <dbReference type="SAM" id="SignalP"/>
    </source>
</evidence>
<dbReference type="SUPFAM" id="SSF56954">
    <property type="entry name" value="Outer membrane efflux proteins (OEP)"/>
    <property type="match status" value="1"/>
</dbReference>
<gene>
    <name evidence="7" type="ORF">HZF10_13620</name>
</gene>
<dbReference type="PANTHER" id="PTHR30026:SF20">
    <property type="entry name" value="OUTER MEMBRANE PROTEIN TOLC"/>
    <property type="match status" value="1"/>
</dbReference>
<keyword evidence="4" id="KW-0472">Membrane</keyword>
<dbReference type="Proteomes" id="UP000535020">
    <property type="component" value="Unassembled WGS sequence"/>
</dbReference>
<dbReference type="AlphaFoldDB" id="A0A7Y8Y413"/>
<dbReference type="GO" id="GO:0015288">
    <property type="term" value="F:porin activity"/>
    <property type="evidence" value="ECO:0007669"/>
    <property type="project" value="TreeGrafter"/>
</dbReference>
<evidence type="ECO:0000256" key="4">
    <source>
        <dbReference type="ARBA" id="ARBA00023136"/>
    </source>
</evidence>
<dbReference type="RefSeq" id="WP_176006772.1">
    <property type="nucleotide sequence ID" value="NZ_JABWMI010000015.1"/>
</dbReference>
<evidence type="ECO:0000313" key="7">
    <source>
        <dbReference type="EMBL" id="NYA71962.1"/>
    </source>
</evidence>
<protein>
    <submittedName>
        <fullName evidence="7">TolC family protein</fullName>
    </submittedName>
</protein>
<dbReference type="GO" id="GO:0015562">
    <property type="term" value="F:efflux transmembrane transporter activity"/>
    <property type="evidence" value="ECO:0007669"/>
    <property type="project" value="InterPro"/>
</dbReference>
<evidence type="ECO:0000256" key="1">
    <source>
        <dbReference type="ARBA" id="ARBA00004442"/>
    </source>
</evidence>
<comment type="caution">
    <text evidence="7">The sequence shown here is derived from an EMBL/GenBank/DDBJ whole genome shotgun (WGS) entry which is preliminary data.</text>
</comment>
<feature type="signal peptide" evidence="6">
    <location>
        <begin position="1"/>
        <end position="22"/>
    </location>
</feature>
<evidence type="ECO:0000256" key="2">
    <source>
        <dbReference type="ARBA" id="ARBA00022452"/>
    </source>
</evidence>
<keyword evidence="5" id="KW-0998">Cell outer membrane</keyword>
<evidence type="ECO:0000313" key="8">
    <source>
        <dbReference type="Proteomes" id="UP000535020"/>
    </source>
</evidence>
<keyword evidence="6" id="KW-0732">Signal</keyword>
<accession>A0A7Y8Y413</accession>
<name>A0A7Y8Y413_9FLAO</name>
<comment type="subcellular location">
    <subcellularLocation>
        <location evidence="1">Cell outer membrane</location>
    </subcellularLocation>
</comment>
<feature type="chain" id="PRO_5030514992" evidence="6">
    <location>
        <begin position="23"/>
        <end position="385"/>
    </location>
</feature>
<keyword evidence="3" id="KW-0812">Transmembrane</keyword>
<reference evidence="7 8" key="1">
    <citation type="submission" date="2020-07" db="EMBL/GenBank/DDBJ databases">
        <authorList>
            <person name="Sun Q."/>
        </authorList>
    </citation>
    <scope>NUCLEOTIDE SEQUENCE [LARGE SCALE GENOMIC DNA]</scope>
    <source>
        <strain evidence="7 8">MAH-1</strain>
    </source>
</reference>
<evidence type="ECO:0000256" key="3">
    <source>
        <dbReference type="ARBA" id="ARBA00022692"/>
    </source>
</evidence>
<dbReference type="GO" id="GO:0009279">
    <property type="term" value="C:cell outer membrane"/>
    <property type="evidence" value="ECO:0007669"/>
    <property type="project" value="UniProtKB-SubCell"/>
</dbReference>
<evidence type="ECO:0000256" key="5">
    <source>
        <dbReference type="ARBA" id="ARBA00023237"/>
    </source>
</evidence>
<organism evidence="7 8">
    <name type="scientific">Flavobacterium agri</name>
    <dbReference type="NCBI Taxonomy" id="2743471"/>
    <lineage>
        <taxon>Bacteria</taxon>
        <taxon>Pseudomonadati</taxon>
        <taxon>Bacteroidota</taxon>
        <taxon>Flavobacteriia</taxon>
        <taxon>Flavobacteriales</taxon>
        <taxon>Flavobacteriaceae</taxon>
        <taxon>Flavobacterium</taxon>
    </lineage>
</organism>
<sequence>MRKAKNNLSVLAVFLFLCPLYGQTNTPKSADQGLMRYSEFLGYVKKFHPLVRQADLAIDRAQAYLMEARGAFDPKLEADYEQKKFKGTAYYEVLNSSFKIPTWYGIEVKAAFDQADGYYLNPQATTPANGLAGLGVSIPVGQGLWINERMTVLRQAKIQQRMAVAEKKLAAANVLFDASAAYFDWLRAYQEAKIYNEYTRVATMRHLAIKRSIELGDKAAIDSTESAISLKMRGLGLEEARVKLNKARLSLSNYLWIDQVPVELSDAVSPEETLTDELVPAAQLQLEKEITTGSNPKVQLYKGKIEILEVERRFRQNQLLPGIRANYQFLANPESPAGLRAEDYKLGLTFSYPLFLRKERENTLVPPEAAGRNVRSGIPANRAPQ</sequence>
<keyword evidence="2" id="KW-1134">Transmembrane beta strand</keyword>
<dbReference type="Gene3D" id="1.20.1600.10">
    <property type="entry name" value="Outer membrane efflux proteins (OEP)"/>
    <property type="match status" value="1"/>
</dbReference>
<dbReference type="GO" id="GO:1990281">
    <property type="term" value="C:efflux pump complex"/>
    <property type="evidence" value="ECO:0007669"/>
    <property type="project" value="TreeGrafter"/>
</dbReference>
<dbReference type="EMBL" id="JACBJI010000006">
    <property type="protein sequence ID" value="NYA71962.1"/>
    <property type="molecule type" value="Genomic_DNA"/>
</dbReference>
<dbReference type="PANTHER" id="PTHR30026">
    <property type="entry name" value="OUTER MEMBRANE PROTEIN TOLC"/>
    <property type="match status" value="1"/>
</dbReference>